<accession>A0A2W7RJS9</accession>
<evidence type="ECO:0000256" key="1">
    <source>
        <dbReference type="SAM" id="Phobius"/>
    </source>
</evidence>
<keyword evidence="1" id="KW-0472">Membrane</keyword>
<dbReference type="AlphaFoldDB" id="A0A2W7RJS9"/>
<organism evidence="2 3">
    <name type="scientific">Hydrotalea sandarakina</name>
    <dbReference type="NCBI Taxonomy" id="1004304"/>
    <lineage>
        <taxon>Bacteria</taxon>
        <taxon>Pseudomonadati</taxon>
        <taxon>Bacteroidota</taxon>
        <taxon>Chitinophagia</taxon>
        <taxon>Chitinophagales</taxon>
        <taxon>Chitinophagaceae</taxon>
        <taxon>Hydrotalea</taxon>
    </lineage>
</organism>
<sequence length="61" mass="6731">MFLQNNILAVLYLLLAGISVYLAFVTNDVLYTACYKALALLTLISAIKILTNKITGNGKYF</sequence>
<dbReference type="EMBL" id="QKZV01000010">
    <property type="protein sequence ID" value="PZX60521.1"/>
    <property type="molecule type" value="Genomic_DNA"/>
</dbReference>
<proteinExistence type="predicted"/>
<keyword evidence="3" id="KW-1185">Reference proteome</keyword>
<reference evidence="2 3" key="1">
    <citation type="submission" date="2018-06" db="EMBL/GenBank/DDBJ databases">
        <title>Genomic Encyclopedia of Archaeal and Bacterial Type Strains, Phase II (KMG-II): from individual species to whole genera.</title>
        <authorList>
            <person name="Goeker M."/>
        </authorList>
    </citation>
    <scope>NUCLEOTIDE SEQUENCE [LARGE SCALE GENOMIC DNA]</scope>
    <source>
        <strain evidence="2 3">DSM 23241</strain>
    </source>
</reference>
<evidence type="ECO:0000313" key="3">
    <source>
        <dbReference type="Proteomes" id="UP000249720"/>
    </source>
</evidence>
<keyword evidence="1" id="KW-0812">Transmembrane</keyword>
<comment type="caution">
    <text evidence="2">The sequence shown here is derived from an EMBL/GenBank/DDBJ whole genome shotgun (WGS) entry which is preliminary data.</text>
</comment>
<gene>
    <name evidence="2" type="ORF">LX80_02540</name>
</gene>
<feature type="transmembrane region" description="Helical" evidence="1">
    <location>
        <begin position="7"/>
        <end position="24"/>
    </location>
</feature>
<protein>
    <submittedName>
        <fullName evidence="2">Uncharacterized protein</fullName>
    </submittedName>
</protein>
<feature type="transmembrane region" description="Helical" evidence="1">
    <location>
        <begin position="30"/>
        <end position="51"/>
    </location>
</feature>
<dbReference type="RefSeq" id="WP_111297033.1">
    <property type="nucleotide sequence ID" value="NZ_QKZV01000010.1"/>
</dbReference>
<name>A0A2W7RJS9_9BACT</name>
<dbReference type="Proteomes" id="UP000249720">
    <property type="component" value="Unassembled WGS sequence"/>
</dbReference>
<keyword evidence="1" id="KW-1133">Transmembrane helix</keyword>
<evidence type="ECO:0000313" key="2">
    <source>
        <dbReference type="EMBL" id="PZX60521.1"/>
    </source>
</evidence>